<comment type="function">
    <text evidence="7">Catalyzes the transfer of the diacylglyceryl group from phosphatidylglycerol to the sulfhydryl group of the N-terminal cysteine of a prolipoprotein, the first step in the formation of mature lipoproteins.</text>
</comment>
<feature type="transmembrane region" description="Helical" evidence="7">
    <location>
        <begin position="57"/>
        <end position="75"/>
    </location>
</feature>
<feature type="transmembrane region" description="Helical" evidence="7">
    <location>
        <begin position="238"/>
        <end position="258"/>
    </location>
</feature>
<comment type="catalytic activity">
    <reaction evidence="7">
        <text>L-cysteinyl-[prolipoprotein] + a 1,2-diacyl-sn-glycero-3-phospho-(1'-sn-glycerol) = an S-1,2-diacyl-sn-glyceryl-L-cysteinyl-[prolipoprotein] + sn-glycerol 1-phosphate + H(+)</text>
        <dbReference type="Rhea" id="RHEA:56712"/>
        <dbReference type="Rhea" id="RHEA-COMP:14679"/>
        <dbReference type="Rhea" id="RHEA-COMP:14680"/>
        <dbReference type="ChEBI" id="CHEBI:15378"/>
        <dbReference type="ChEBI" id="CHEBI:29950"/>
        <dbReference type="ChEBI" id="CHEBI:57685"/>
        <dbReference type="ChEBI" id="CHEBI:64716"/>
        <dbReference type="ChEBI" id="CHEBI:140658"/>
        <dbReference type="EC" id="2.5.1.145"/>
    </reaction>
</comment>
<dbReference type="GO" id="GO:0008961">
    <property type="term" value="F:phosphatidylglycerol-prolipoprotein diacylglyceryl transferase activity"/>
    <property type="evidence" value="ECO:0007669"/>
    <property type="project" value="UniProtKB-UniRule"/>
</dbReference>
<keyword evidence="5 7" id="KW-1133">Transmembrane helix</keyword>
<dbReference type="EMBL" id="JAEKNR010000217">
    <property type="protein sequence ID" value="MBJ7600679.1"/>
    <property type="molecule type" value="Genomic_DNA"/>
</dbReference>
<dbReference type="RefSeq" id="WP_338204614.1">
    <property type="nucleotide sequence ID" value="NZ_JAEKNR010000217.1"/>
</dbReference>
<sequence length="273" mass="29990">MILGTIVIDLNPNLLQIGPVLVTWHGVFSLLGILAAARIGQLLLRDYGVPADRIYDMAVWMVIAGLIGARLLFVWENYQLFVGAWQRIFLLNEGGISQWGGIFGALLGGYLWCRRNGVDYRQVLDAAGPANALGFAVGRIGDIINGEHHGTPSNLPWAVDYVNPNTLGEPGKSVHPEVAYELLWNLLVFGVAMVTYRTFKRRLPPGVTGLIWLAVYAAGRFFLSYLRTDSLVFGLRQAQWASLAMIAVSVVVSGIWMLRRTPEKVESEAAPVG</sequence>
<comment type="pathway">
    <text evidence="7">Protein modification; lipoprotein biosynthesis (diacylglyceryl transfer).</text>
</comment>
<evidence type="ECO:0000313" key="8">
    <source>
        <dbReference type="EMBL" id="MBJ7600679.1"/>
    </source>
</evidence>
<name>A0A934NBB3_9BACT</name>
<dbReference type="PANTHER" id="PTHR30589">
    <property type="entry name" value="PROLIPOPROTEIN DIACYLGLYCERYL TRANSFERASE"/>
    <property type="match status" value="1"/>
</dbReference>
<keyword evidence="2 7" id="KW-1003">Cell membrane</keyword>
<evidence type="ECO:0000256" key="7">
    <source>
        <dbReference type="HAMAP-Rule" id="MF_01147"/>
    </source>
</evidence>
<evidence type="ECO:0000256" key="2">
    <source>
        <dbReference type="ARBA" id="ARBA00022475"/>
    </source>
</evidence>
<dbReference type="InterPro" id="IPR001640">
    <property type="entry name" value="Lgt"/>
</dbReference>
<dbReference type="GO" id="GO:0042158">
    <property type="term" value="P:lipoprotein biosynthetic process"/>
    <property type="evidence" value="ECO:0007669"/>
    <property type="project" value="UniProtKB-UniRule"/>
</dbReference>
<keyword evidence="4 7" id="KW-0812">Transmembrane</keyword>
<dbReference type="Proteomes" id="UP000612893">
    <property type="component" value="Unassembled WGS sequence"/>
</dbReference>
<evidence type="ECO:0000256" key="5">
    <source>
        <dbReference type="ARBA" id="ARBA00022989"/>
    </source>
</evidence>
<evidence type="ECO:0000313" key="9">
    <source>
        <dbReference type="Proteomes" id="UP000612893"/>
    </source>
</evidence>
<evidence type="ECO:0000256" key="4">
    <source>
        <dbReference type="ARBA" id="ARBA00022692"/>
    </source>
</evidence>
<keyword evidence="6 7" id="KW-0472">Membrane</keyword>
<protein>
    <recommendedName>
        <fullName evidence="7">Phosphatidylglycerol--prolipoprotein diacylglyceryl transferase</fullName>
        <ecNumber evidence="7">2.5.1.145</ecNumber>
    </recommendedName>
</protein>
<dbReference type="Pfam" id="PF01790">
    <property type="entry name" value="LGT"/>
    <property type="match status" value="1"/>
</dbReference>
<dbReference type="PANTHER" id="PTHR30589:SF0">
    <property type="entry name" value="PHOSPHATIDYLGLYCEROL--PROLIPOPROTEIN DIACYLGLYCERYL TRANSFERASE"/>
    <property type="match status" value="1"/>
</dbReference>
<organism evidence="8 9">
    <name type="scientific">Candidatus Nephthysia bennettiae</name>
    <dbReference type="NCBI Taxonomy" id="3127016"/>
    <lineage>
        <taxon>Bacteria</taxon>
        <taxon>Bacillati</taxon>
        <taxon>Candidatus Dormiibacterota</taxon>
        <taxon>Candidatus Dormibacteria</taxon>
        <taxon>Candidatus Dormibacterales</taxon>
        <taxon>Candidatus Dormibacteraceae</taxon>
        <taxon>Candidatus Nephthysia</taxon>
    </lineage>
</organism>
<feature type="transmembrane region" description="Helical" evidence="7">
    <location>
        <begin position="95"/>
        <end position="113"/>
    </location>
</feature>
<comment type="caution">
    <text evidence="8">The sequence shown here is derived from an EMBL/GenBank/DDBJ whole genome shotgun (WGS) entry which is preliminary data.</text>
</comment>
<dbReference type="EC" id="2.5.1.145" evidence="7"/>
<dbReference type="AlphaFoldDB" id="A0A934NBB3"/>
<keyword evidence="9" id="KW-1185">Reference proteome</keyword>
<evidence type="ECO:0000256" key="1">
    <source>
        <dbReference type="ARBA" id="ARBA00007150"/>
    </source>
</evidence>
<dbReference type="HAMAP" id="MF_01147">
    <property type="entry name" value="Lgt"/>
    <property type="match status" value="1"/>
</dbReference>
<feature type="transmembrane region" description="Helical" evidence="7">
    <location>
        <begin position="207"/>
        <end position="226"/>
    </location>
</feature>
<comment type="similarity">
    <text evidence="1 7">Belongs to the Lgt family.</text>
</comment>
<dbReference type="GO" id="GO:0005886">
    <property type="term" value="C:plasma membrane"/>
    <property type="evidence" value="ECO:0007669"/>
    <property type="project" value="UniProtKB-SubCell"/>
</dbReference>
<evidence type="ECO:0000256" key="6">
    <source>
        <dbReference type="ARBA" id="ARBA00023136"/>
    </source>
</evidence>
<feature type="binding site" evidence="7">
    <location>
        <position position="139"/>
    </location>
    <ligand>
        <name>a 1,2-diacyl-sn-glycero-3-phospho-(1'-sn-glycerol)</name>
        <dbReference type="ChEBI" id="CHEBI:64716"/>
    </ligand>
</feature>
<evidence type="ECO:0000256" key="3">
    <source>
        <dbReference type="ARBA" id="ARBA00022679"/>
    </source>
</evidence>
<feature type="transmembrane region" description="Helical" evidence="7">
    <location>
        <begin position="17"/>
        <end position="37"/>
    </location>
</feature>
<comment type="subcellular location">
    <subcellularLocation>
        <location evidence="7">Cell membrane</location>
        <topology evidence="7">Multi-pass membrane protein</topology>
    </subcellularLocation>
</comment>
<keyword evidence="3 7" id="KW-0808">Transferase</keyword>
<gene>
    <name evidence="7" type="primary">lgt</name>
    <name evidence="8" type="ORF">JF922_21745</name>
</gene>
<accession>A0A934NBB3</accession>
<proteinExistence type="inferred from homology"/>
<reference evidence="8" key="1">
    <citation type="submission" date="2020-10" db="EMBL/GenBank/DDBJ databases">
        <title>Ca. Dormibacterota MAGs.</title>
        <authorList>
            <person name="Montgomery K."/>
        </authorList>
    </citation>
    <scope>NUCLEOTIDE SEQUENCE [LARGE SCALE GENOMIC DNA]</scope>
    <source>
        <strain evidence="8">SC8812_S17_10</strain>
    </source>
</reference>